<evidence type="ECO:0000313" key="1">
    <source>
        <dbReference type="EMBL" id="GEY99557.1"/>
    </source>
</evidence>
<comment type="caution">
    <text evidence="1">The sequence shown here is derived from an EMBL/GenBank/DDBJ whole genome shotgun (WGS) entry which is preliminary data.</text>
</comment>
<gene>
    <name evidence="1" type="ORF">Tci_471531</name>
</gene>
<evidence type="ECO:0008006" key="2">
    <source>
        <dbReference type="Google" id="ProtNLM"/>
    </source>
</evidence>
<reference evidence="1" key="1">
    <citation type="journal article" date="2019" name="Sci. Rep.">
        <title>Draft genome of Tanacetum cinerariifolium, the natural source of mosquito coil.</title>
        <authorList>
            <person name="Yamashiro T."/>
            <person name="Shiraishi A."/>
            <person name="Satake H."/>
            <person name="Nakayama K."/>
        </authorList>
    </citation>
    <scope>NUCLEOTIDE SEQUENCE</scope>
</reference>
<accession>A0A699I2Y5</accession>
<dbReference type="AlphaFoldDB" id="A0A699I2Y5"/>
<dbReference type="EMBL" id="BKCJ010230132">
    <property type="protein sequence ID" value="GEY99557.1"/>
    <property type="molecule type" value="Genomic_DNA"/>
</dbReference>
<protein>
    <recommendedName>
        <fullName evidence="2">Reverse transcriptase domain-containing protein</fullName>
    </recommendedName>
</protein>
<sequence length="275" mass="31377">ELAEYINTPSWNRTAFYNNDKDDDEDYTIAITPDFLITNSLSMRDEHLSTIPKTKSDELIKSSVENLVPNPSEYEDLSDIESEYNVPVCDDFMTFSSSLFDANDIFSSSDNESISNEDVPKEIYSNPLFDIEIISIKIDPHHFNVESDLIESLLNQDSLIISSHKFDSLPEEFSCELAHINLISPRINEADFNPEEKIRLVNKLLYDNSSPRPLEEPNFENSDAVIKCFSPSHIPVEDSHSLMEEFDLFLTPDDSMPPGIENDVYDSKGDILFLE</sequence>
<feature type="non-terminal residue" evidence="1">
    <location>
        <position position="1"/>
    </location>
</feature>
<proteinExistence type="predicted"/>
<name>A0A699I2Y5_TANCI</name>
<organism evidence="1">
    <name type="scientific">Tanacetum cinerariifolium</name>
    <name type="common">Dalmatian daisy</name>
    <name type="synonym">Chrysanthemum cinerariifolium</name>
    <dbReference type="NCBI Taxonomy" id="118510"/>
    <lineage>
        <taxon>Eukaryota</taxon>
        <taxon>Viridiplantae</taxon>
        <taxon>Streptophyta</taxon>
        <taxon>Embryophyta</taxon>
        <taxon>Tracheophyta</taxon>
        <taxon>Spermatophyta</taxon>
        <taxon>Magnoliopsida</taxon>
        <taxon>eudicotyledons</taxon>
        <taxon>Gunneridae</taxon>
        <taxon>Pentapetalae</taxon>
        <taxon>asterids</taxon>
        <taxon>campanulids</taxon>
        <taxon>Asterales</taxon>
        <taxon>Asteraceae</taxon>
        <taxon>Asteroideae</taxon>
        <taxon>Anthemideae</taxon>
        <taxon>Anthemidinae</taxon>
        <taxon>Tanacetum</taxon>
    </lineage>
</organism>